<gene>
    <name evidence="2" type="ORF">ALC57_11597</name>
</gene>
<dbReference type="PANTHER" id="PTHR47326:SF1">
    <property type="entry name" value="HTH PSQ-TYPE DOMAIN-CONTAINING PROTEIN"/>
    <property type="match status" value="1"/>
</dbReference>
<dbReference type="STRING" id="471704.A0A151J2A4"/>
<dbReference type="InterPro" id="IPR032135">
    <property type="entry name" value="DUF4817"/>
</dbReference>
<dbReference type="EMBL" id="KQ980411">
    <property type="protein sequence ID" value="KYN16155.1"/>
    <property type="molecule type" value="Genomic_DNA"/>
</dbReference>
<name>A0A151J2A4_9HYME</name>
<proteinExistence type="predicted"/>
<keyword evidence="3" id="KW-1185">Reference proteome</keyword>
<organism evidence="2 3">
    <name type="scientific">Trachymyrmex cornetzi</name>
    <dbReference type="NCBI Taxonomy" id="471704"/>
    <lineage>
        <taxon>Eukaryota</taxon>
        <taxon>Metazoa</taxon>
        <taxon>Ecdysozoa</taxon>
        <taxon>Arthropoda</taxon>
        <taxon>Hexapoda</taxon>
        <taxon>Insecta</taxon>
        <taxon>Pterygota</taxon>
        <taxon>Neoptera</taxon>
        <taxon>Endopterygota</taxon>
        <taxon>Hymenoptera</taxon>
        <taxon>Apocrita</taxon>
        <taxon>Aculeata</taxon>
        <taxon>Formicoidea</taxon>
        <taxon>Formicidae</taxon>
        <taxon>Myrmicinae</taxon>
        <taxon>Trachymyrmex</taxon>
    </lineage>
</organism>
<protein>
    <recommendedName>
        <fullName evidence="1">DUF4817 domain-containing protein</fullName>
    </recommendedName>
</protein>
<reference evidence="2 3" key="1">
    <citation type="submission" date="2015-09" db="EMBL/GenBank/DDBJ databases">
        <title>Trachymyrmex cornetzi WGS genome.</title>
        <authorList>
            <person name="Nygaard S."/>
            <person name="Hu H."/>
            <person name="Boomsma J."/>
            <person name="Zhang G."/>
        </authorList>
    </citation>
    <scope>NUCLEOTIDE SEQUENCE [LARGE SCALE GENOMIC DNA]</scope>
    <source>
        <strain evidence="2">Tcor2-1</strain>
        <tissue evidence="2">Whole body</tissue>
    </source>
</reference>
<dbReference type="AlphaFoldDB" id="A0A151J2A4"/>
<dbReference type="Proteomes" id="UP000078492">
    <property type="component" value="Unassembled WGS sequence"/>
</dbReference>
<dbReference type="PANTHER" id="PTHR47326">
    <property type="entry name" value="TRANSPOSABLE ELEMENT TC3 TRANSPOSASE-LIKE PROTEIN"/>
    <property type="match status" value="1"/>
</dbReference>
<evidence type="ECO:0000259" key="1">
    <source>
        <dbReference type="Pfam" id="PF16087"/>
    </source>
</evidence>
<evidence type="ECO:0000313" key="2">
    <source>
        <dbReference type="EMBL" id="KYN16155.1"/>
    </source>
</evidence>
<feature type="domain" description="DUF4817" evidence="1">
    <location>
        <begin position="8"/>
        <end position="54"/>
    </location>
</feature>
<evidence type="ECO:0000313" key="3">
    <source>
        <dbReference type="Proteomes" id="UP000078492"/>
    </source>
</evidence>
<accession>A0A151J2A4</accession>
<sequence>MPDYTPNEIVDIILVLGQCRGNYVQAAELYRNRFPNVRHPNDRTIARLVERQRQRPVCPRQRRRNNIPERDDPQVLAVLDSLDIRYLERESGISRSSIVRILHRNKFHSFHVSLHQELHGTDFKSRIRFCEVRSSTHRLILLLYDHWGDPQMVFDACYQFIFTTAFIARVLHNIWNQNRLQQLCIAIDKHWDIFTSDVEVRIMKDYATLSRRFTIVFSSKYVIYHFYSKQIENIISKAYNNNKISKCGYRVNMELNPFNEGIIYREYITCLKKHQLALE</sequence>
<dbReference type="Pfam" id="PF16087">
    <property type="entry name" value="DUF4817"/>
    <property type="match status" value="1"/>
</dbReference>